<name>A0A1F6H2Z1_9PROT</name>
<dbReference type="PROSITE" id="PS50113">
    <property type="entry name" value="PAC"/>
    <property type="match status" value="1"/>
</dbReference>
<evidence type="ECO:0000259" key="11">
    <source>
        <dbReference type="PROSITE" id="PS50112"/>
    </source>
</evidence>
<evidence type="ECO:0000256" key="7">
    <source>
        <dbReference type="ARBA" id="ARBA00022840"/>
    </source>
</evidence>
<dbReference type="GO" id="GO:0000155">
    <property type="term" value="F:phosphorelay sensor kinase activity"/>
    <property type="evidence" value="ECO:0007669"/>
    <property type="project" value="InterPro"/>
</dbReference>
<dbReference type="AlphaFoldDB" id="A0A1F6H2Z1"/>
<feature type="domain" description="Histidine kinase" evidence="10">
    <location>
        <begin position="190"/>
        <end position="418"/>
    </location>
</feature>
<dbReference type="SMART" id="SM00091">
    <property type="entry name" value="PAS"/>
    <property type="match status" value="1"/>
</dbReference>
<dbReference type="SUPFAM" id="SSF55785">
    <property type="entry name" value="PYP-like sensor domain (PAS domain)"/>
    <property type="match status" value="1"/>
</dbReference>
<dbReference type="Pfam" id="PF00512">
    <property type="entry name" value="HisKA"/>
    <property type="match status" value="1"/>
</dbReference>
<dbReference type="Gene3D" id="3.30.565.10">
    <property type="entry name" value="Histidine kinase-like ATPase, C-terminal domain"/>
    <property type="match status" value="1"/>
</dbReference>
<dbReference type="Gene3D" id="1.10.287.130">
    <property type="match status" value="1"/>
</dbReference>
<dbReference type="Pfam" id="PF00989">
    <property type="entry name" value="PAS"/>
    <property type="match status" value="1"/>
</dbReference>
<keyword evidence="7" id="KW-0067">ATP-binding</keyword>
<dbReference type="InterPro" id="IPR003594">
    <property type="entry name" value="HATPase_dom"/>
</dbReference>
<dbReference type="SMART" id="SM00387">
    <property type="entry name" value="HATPase_c"/>
    <property type="match status" value="1"/>
</dbReference>
<organism evidence="13 14">
    <name type="scientific">Candidatus Lambdaproteobacteria bacterium RIFOXYD2_FULL_56_26</name>
    <dbReference type="NCBI Taxonomy" id="1817773"/>
    <lineage>
        <taxon>Bacteria</taxon>
        <taxon>Pseudomonadati</taxon>
        <taxon>Pseudomonadota</taxon>
        <taxon>Candidatus Lambdaproteobacteria</taxon>
    </lineage>
</organism>
<dbReference type="InterPro" id="IPR003661">
    <property type="entry name" value="HisK_dim/P_dom"/>
</dbReference>
<keyword evidence="6" id="KW-0418">Kinase</keyword>
<evidence type="ECO:0000256" key="5">
    <source>
        <dbReference type="ARBA" id="ARBA00022741"/>
    </source>
</evidence>
<dbReference type="CDD" id="cd00130">
    <property type="entry name" value="PAS"/>
    <property type="match status" value="1"/>
</dbReference>
<dbReference type="InterPro" id="IPR013767">
    <property type="entry name" value="PAS_fold"/>
</dbReference>
<evidence type="ECO:0000313" key="13">
    <source>
        <dbReference type="EMBL" id="OGH04650.1"/>
    </source>
</evidence>
<dbReference type="GO" id="GO:0005524">
    <property type="term" value="F:ATP binding"/>
    <property type="evidence" value="ECO:0007669"/>
    <property type="project" value="UniProtKB-KW"/>
</dbReference>
<dbReference type="SUPFAM" id="SSF47384">
    <property type="entry name" value="Homodimeric domain of signal transducing histidine kinase"/>
    <property type="match status" value="1"/>
</dbReference>
<protein>
    <recommendedName>
        <fullName evidence="2">histidine kinase</fullName>
        <ecNumber evidence="2">2.7.13.3</ecNumber>
    </recommendedName>
</protein>
<evidence type="ECO:0000256" key="3">
    <source>
        <dbReference type="ARBA" id="ARBA00022553"/>
    </source>
</evidence>
<dbReference type="PROSITE" id="PS50109">
    <property type="entry name" value="HIS_KIN"/>
    <property type="match status" value="1"/>
</dbReference>
<feature type="domain" description="PAC" evidence="12">
    <location>
        <begin position="125"/>
        <end position="177"/>
    </location>
</feature>
<evidence type="ECO:0000256" key="8">
    <source>
        <dbReference type="ARBA" id="ARBA00023012"/>
    </source>
</evidence>
<dbReference type="EMBL" id="MFNF01000001">
    <property type="protein sequence ID" value="OGH04650.1"/>
    <property type="molecule type" value="Genomic_DNA"/>
</dbReference>
<dbReference type="InterPro" id="IPR004358">
    <property type="entry name" value="Sig_transdc_His_kin-like_C"/>
</dbReference>
<evidence type="ECO:0000256" key="4">
    <source>
        <dbReference type="ARBA" id="ARBA00022679"/>
    </source>
</evidence>
<dbReference type="SUPFAM" id="SSF55874">
    <property type="entry name" value="ATPase domain of HSP90 chaperone/DNA topoisomerase II/histidine kinase"/>
    <property type="match status" value="1"/>
</dbReference>
<dbReference type="GO" id="GO:0006355">
    <property type="term" value="P:regulation of DNA-templated transcription"/>
    <property type="evidence" value="ECO:0007669"/>
    <property type="project" value="InterPro"/>
</dbReference>
<evidence type="ECO:0000313" key="14">
    <source>
        <dbReference type="Proteomes" id="UP000177583"/>
    </source>
</evidence>
<keyword evidence="3" id="KW-0597">Phosphoprotein</keyword>
<keyword evidence="9" id="KW-0175">Coiled coil</keyword>
<evidence type="ECO:0000256" key="2">
    <source>
        <dbReference type="ARBA" id="ARBA00012438"/>
    </source>
</evidence>
<keyword evidence="4" id="KW-0808">Transferase</keyword>
<feature type="coiled-coil region" evidence="9">
    <location>
        <begin position="29"/>
        <end position="67"/>
    </location>
</feature>
<reference evidence="13 14" key="1">
    <citation type="journal article" date="2016" name="Nat. Commun.">
        <title>Thousands of microbial genomes shed light on interconnected biogeochemical processes in an aquifer system.</title>
        <authorList>
            <person name="Anantharaman K."/>
            <person name="Brown C.T."/>
            <person name="Hug L.A."/>
            <person name="Sharon I."/>
            <person name="Castelle C.J."/>
            <person name="Probst A.J."/>
            <person name="Thomas B.C."/>
            <person name="Singh A."/>
            <person name="Wilkins M.J."/>
            <person name="Karaoz U."/>
            <person name="Brodie E.L."/>
            <person name="Williams K.H."/>
            <person name="Hubbard S.S."/>
            <person name="Banfield J.F."/>
        </authorList>
    </citation>
    <scope>NUCLEOTIDE SEQUENCE [LARGE SCALE GENOMIC DNA]</scope>
</reference>
<dbReference type="PRINTS" id="PR00344">
    <property type="entry name" value="BCTRLSENSOR"/>
</dbReference>
<dbReference type="InterPro" id="IPR000014">
    <property type="entry name" value="PAS"/>
</dbReference>
<evidence type="ECO:0000256" key="6">
    <source>
        <dbReference type="ARBA" id="ARBA00022777"/>
    </source>
</evidence>
<evidence type="ECO:0000256" key="9">
    <source>
        <dbReference type="SAM" id="Coils"/>
    </source>
</evidence>
<dbReference type="EC" id="2.7.13.3" evidence="2"/>
<dbReference type="SMART" id="SM00388">
    <property type="entry name" value="HisKA"/>
    <property type="match status" value="1"/>
</dbReference>
<proteinExistence type="predicted"/>
<dbReference type="InterPro" id="IPR035965">
    <property type="entry name" value="PAS-like_dom_sf"/>
</dbReference>
<comment type="caution">
    <text evidence="13">The sequence shown here is derived from an EMBL/GenBank/DDBJ whole genome shotgun (WGS) entry which is preliminary data.</text>
</comment>
<keyword evidence="5" id="KW-0547">Nucleotide-binding</keyword>
<dbReference type="Proteomes" id="UP000177583">
    <property type="component" value="Unassembled WGS sequence"/>
</dbReference>
<evidence type="ECO:0000259" key="10">
    <source>
        <dbReference type="PROSITE" id="PS50109"/>
    </source>
</evidence>
<dbReference type="PROSITE" id="PS50112">
    <property type="entry name" value="PAS"/>
    <property type="match status" value="1"/>
</dbReference>
<dbReference type="CDD" id="cd00082">
    <property type="entry name" value="HisKA"/>
    <property type="match status" value="1"/>
</dbReference>
<dbReference type="Pfam" id="PF02518">
    <property type="entry name" value="HATPase_c"/>
    <property type="match status" value="1"/>
</dbReference>
<dbReference type="InterPro" id="IPR036097">
    <property type="entry name" value="HisK_dim/P_sf"/>
</dbReference>
<comment type="catalytic activity">
    <reaction evidence="1">
        <text>ATP + protein L-histidine = ADP + protein N-phospho-L-histidine.</text>
        <dbReference type="EC" id="2.7.13.3"/>
    </reaction>
</comment>
<dbReference type="InterPro" id="IPR005467">
    <property type="entry name" value="His_kinase_dom"/>
</dbReference>
<evidence type="ECO:0000259" key="12">
    <source>
        <dbReference type="PROSITE" id="PS50113"/>
    </source>
</evidence>
<dbReference type="InterPro" id="IPR036890">
    <property type="entry name" value="HATPase_C_sf"/>
</dbReference>
<sequence>MDKKLDLSTLNLAEKQLLSEAFETFNRSIEKLRTYQARLQEQVDTLNNELQAKNQELGNVLQSLQSGLVVTDLAGRIKSFNRAAVAITGIGAEEAVGQEINRLLGLCLLPSPLDEAAVEALATRDTQECSYLRADGAKILLAVSTSLIESETSTRQGIILNLNDITLLKRLQDEAERKNRLAAMGEIAMQVAHEVRNPLGSIELFVSMMKKDVTAESAEMELLNHITSALHSINHIISNLLEYSRPKPIQLEAFNLVPLLSDFVGFSQHTADQQGVELKYKRPKGELWIKGNPQLIKQVFLNLFMNACQAMEEGGELKIEAKAYLESDPVMLEKFPKQLKGDREKLRVVRVRFADSGKGMTAETKRRLFDPFFTTREQGTGLGMSIVHKTMASHGGAIEVSSQLGKGTTLDLLFPELLER</sequence>
<dbReference type="PANTHER" id="PTHR43065">
    <property type="entry name" value="SENSOR HISTIDINE KINASE"/>
    <property type="match status" value="1"/>
</dbReference>
<dbReference type="PANTHER" id="PTHR43065:SF10">
    <property type="entry name" value="PEROXIDE STRESS-ACTIVATED HISTIDINE KINASE MAK3"/>
    <property type="match status" value="1"/>
</dbReference>
<dbReference type="Gene3D" id="3.30.450.20">
    <property type="entry name" value="PAS domain"/>
    <property type="match status" value="1"/>
</dbReference>
<dbReference type="NCBIfam" id="TIGR00229">
    <property type="entry name" value="sensory_box"/>
    <property type="match status" value="1"/>
</dbReference>
<keyword evidence="8" id="KW-0902">Two-component regulatory system</keyword>
<evidence type="ECO:0000256" key="1">
    <source>
        <dbReference type="ARBA" id="ARBA00000085"/>
    </source>
</evidence>
<dbReference type="InterPro" id="IPR000700">
    <property type="entry name" value="PAS-assoc_C"/>
</dbReference>
<accession>A0A1F6H2Z1</accession>
<gene>
    <name evidence="13" type="ORF">A2557_06570</name>
</gene>
<feature type="domain" description="PAS" evidence="11">
    <location>
        <begin position="53"/>
        <end position="98"/>
    </location>
</feature>